<dbReference type="GeneID" id="38777016"/>
<organism evidence="2 3">
    <name type="scientific">Sparassis crispa</name>
    <dbReference type="NCBI Taxonomy" id="139825"/>
    <lineage>
        <taxon>Eukaryota</taxon>
        <taxon>Fungi</taxon>
        <taxon>Dikarya</taxon>
        <taxon>Basidiomycota</taxon>
        <taxon>Agaricomycotina</taxon>
        <taxon>Agaricomycetes</taxon>
        <taxon>Polyporales</taxon>
        <taxon>Sparassidaceae</taxon>
        <taxon>Sparassis</taxon>
    </lineage>
</organism>
<protein>
    <submittedName>
        <fullName evidence="2">Uncharacterized protein</fullName>
    </submittedName>
</protein>
<name>A0A401GD38_9APHY</name>
<comment type="caution">
    <text evidence="2">The sequence shown here is derived from an EMBL/GenBank/DDBJ whole genome shotgun (WGS) entry which is preliminary data.</text>
</comment>
<keyword evidence="3" id="KW-1185">Reference proteome</keyword>
<dbReference type="STRING" id="139825.A0A401GD38"/>
<reference evidence="2 3" key="1">
    <citation type="journal article" date="2018" name="Sci. Rep.">
        <title>Genome sequence of the cauliflower mushroom Sparassis crispa (Hanabiratake) and its association with beneficial usage.</title>
        <authorList>
            <person name="Kiyama R."/>
            <person name="Furutani Y."/>
            <person name="Kawaguchi K."/>
            <person name="Nakanishi T."/>
        </authorList>
    </citation>
    <scope>NUCLEOTIDE SEQUENCE [LARGE SCALE GENOMIC DNA]</scope>
</reference>
<dbReference type="InParanoid" id="A0A401GD38"/>
<feature type="region of interest" description="Disordered" evidence="1">
    <location>
        <begin position="109"/>
        <end position="139"/>
    </location>
</feature>
<dbReference type="EMBL" id="BFAD01000002">
    <property type="protein sequence ID" value="GBE80099.1"/>
    <property type="molecule type" value="Genomic_DNA"/>
</dbReference>
<evidence type="ECO:0000313" key="3">
    <source>
        <dbReference type="Proteomes" id="UP000287166"/>
    </source>
</evidence>
<gene>
    <name evidence="2" type="ORF">SCP_0213020</name>
</gene>
<dbReference type="RefSeq" id="XP_027611012.1">
    <property type="nucleotide sequence ID" value="XM_027755211.1"/>
</dbReference>
<evidence type="ECO:0000256" key="1">
    <source>
        <dbReference type="SAM" id="MobiDB-lite"/>
    </source>
</evidence>
<dbReference type="AlphaFoldDB" id="A0A401GD38"/>
<sequence length="139" mass="15651">MIARLNFIGNAIDLGSIEVDELTAWMYPHPANPSSFEYPGDRLLRFHETISDQEMFRPNPKNKDYDNDPVIMVLKNGNSSNLTIGRLNTIRAFLHEYFKGKPGKMSKEVGVFPRNSKSGPFSERGDSGSMVIDTIGRLD</sequence>
<dbReference type="Proteomes" id="UP000287166">
    <property type="component" value="Unassembled WGS sequence"/>
</dbReference>
<evidence type="ECO:0000313" key="2">
    <source>
        <dbReference type="EMBL" id="GBE80099.1"/>
    </source>
</evidence>
<dbReference type="OrthoDB" id="5424209at2759"/>
<proteinExistence type="predicted"/>
<accession>A0A401GD38</accession>